<proteinExistence type="predicted"/>
<protein>
    <submittedName>
        <fullName evidence="1">GNAT family N-acetyltransferase</fullName>
    </submittedName>
</protein>
<organism evidence="1 2">
    <name type="scientific">Aristaeella hokkaidonensis</name>
    <dbReference type="NCBI Taxonomy" id="3046382"/>
    <lineage>
        <taxon>Bacteria</taxon>
        <taxon>Bacillati</taxon>
        <taxon>Bacillota</taxon>
        <taxon>Clostridia</taxon>
        <taxon>Eubacteriales</taxon>
        <taxon>Aristaeellaceae</taxon>
        <taxon>Aristaeella</taxon>
    </lineage>
</organism>
<sequence length="174" mass="20174">MQYKEISLQELDRYAPEMFSILSSNMALIHPEETVSEDDYALWKAYQQEHFSEKTFIVFEDGDTLAGYFQYSLRDQDLFIEEIEIRPDYQVRYNILGSLLRFIRERIPDHITTLSAYINKNNPRSYTVAEKLGLSAVAETVSGKSLLYSGDIRRLLHRSHDSAAAKHKQEDGEA</sequence>
<dbReference type="Proteomes" id="UP000682782">
    <property type="component" value="Chromosome"/>
</dbReference>
<keyword evidence="2" id="KW-1185">Reference proteome</keyword>
<gene>
    <name evidence="1" type="ORF">JYE49_10070</name>
</gene>
<evidence type="ECO:0000313" key="1">
    <source>
        <dbReference type="EMBL" id="QUC66214.1"/>
    </source>
</evidence>
<reference evidence="1" key="1">
    <citation type="submission" date="2021-01" db="EMBL/GenBank/DDBJ databases">
        <title>Complete genome sequence of Clostridiales bacterium R-7.</title>
        <authorList>
            <person name="Mahoney-Kurpe S.C."/>
            <person name="Palevich N."/>
            <person name="Koike S."/>
            <person name="Moon C.D."/>
            <person name="Attwood G.T."/>
        </authorList>
    </citation>
    <scope>NUCLEOTIDE SEQUENCE</scope>
    <source>
        <strain evidence="1">R-7</strain>
    </source>
</reference>
<evidence type="ECO:0000313" key="2">
    <source>
        <dbReference type="Proteomes" id="UP000682782"/>
    </source>
</evidence>
<accession>A0AC61N4V2</accession>
<dbReference type="EMBL" id="CP068393">
    <property type="protein sequence ID" value="QUC66214.1"/>
    <property type="molecule type" value="Genomic_DNA"/>
</dbReference>
<name>A0AC61N4V2_9FIRM</name>